<keyword evidence="1" id="KW-1133">Transmembrane helix</keyword>
<evidence type="ECO:0000256" key="1">
    <source>
        <dbReference type="SAM" id="Phobius"/>
    </source>
</evidence>
<gene>
    <name evidence="2" type="ORF">PUN28_007605</name>
</gene>
<keyword evidence="3" id="KW-1185">Reference proteome</keyword>
<comment type="caution">
    <text evidence="2">The sequence shown here is derived from an EMBL/GenBank/DDBJ whole genome shotgun (WGS) entry which is preliminary data.</text>
</comment>
<name>A0AAW2G464_9HYME</name>
<protein>
    <recommendedName>
        <fullName evidence="4">Ribosomal protein L2</fullName>
    </recommendedName>
</protein>
<keyword evidence="1" id="KW-0812">Transmembrane</keyword>
<organism evidence="2 3">
    <name type="scientific">Cardiocondyla obscurior</name>
    <dbReference type="NCBI Taxonomy" id="286306"/>
    <lineage>
        <taxon>Eukaryota</taxon>
        <taxon>Metazoa</taxon>
        <taxon>Ecdysozoa</taxon>
        <taxon>Arthropoda</taxon>
        <taxon>Hexapoda</taxon>
        <taxon>Insecta</taxon>
        <taxon>Pterygota</taxon>
        <taxon>Neoptera</taxon>
        <taxon>Endopterygota</taxon>
        <taxon>Hymenoptera</taxon>
        <taxon>Apocrita</taxon>
        <taxon>Aculeata</taxon>
        <taxon>Formicoidea</taxon>
        <taxon>Formicidae</taxon>
        <taxon>Myrmicinae</taxon>
        <taxon>Cardiocondyla</taxon>
    </lineage>
</organism>
<evidence type="ECO:0008006" key="4">
    <source>
        <dbReference type="Google" id="ProtNLM"/>
    </source>
</evidence>
<reference evidence="2 3" key="1">
    <citation type="submission" date="2023-03" db="EMBL/GenBank/DDBJ databases">
        <title>High recombination rates correlate with genetic variation in Cardiocondyla obscurior ants.</title>
        <authorList>
            <person name="Errbii M."/>
        </authorList>
    </citation>
    <scope>NUCLEOTIDE SEQUENCE [LARGE SCALE GENOMIC DNA]</scope>
    <source>
        <strain evidence="2">Alpha-2009</strain>
        <tissue evidence="2">Whole body</tissue>
    </source>
</reference>
<sequence length="116" mass="13268">MRTSHAKNVPGLGSRLKTGVSIVRSHTHMPSHPHRGPRRTVVGCSIGSACSLQMGPSTLPNPCFEVSDLYNESRVLSNKQYPRSPSLYLQFFFFFGLIYIIFYYIYIVFILYIILY</sequence>
<keyword evidence="1" id="KW-0472">Membrane</keyword>
<dbReference type="AlphaFoldDB" id="A0AAW2G464"/>
<feature type="transmembrane region" description="Helical" evidence="1">
    <location>
        <begin position="87"/>
        <end position="115"/>
    </location>
</feature>
<dbReference type="Proteomes" id="UP001430953">
    <property type="component" value="Unassembled WGS sequence"/>
</dbReference>
<accession>A0AAW2G464</accession>
<evidence type="ECO:0000313" key="3">
    <source>
        <dbReference type="Proteomes" id="UP001430953"/>
    </source>
</evidence>
<proteinExistence type="predicted"/>
<evidence type="ECO:0000313" key="2">
    <source>
        <dbReference type="EMBL" id="KAL0123081.1"/>
    </source>
</evidence>
<dbReference type="EMBL" id="JADYXP020000006">
    <property type="protein sequence ID" value="KAL0123081.1"/>
    <property type="molecule type" value="Genomic_DNA"/>
</dbReference>